<accession>A0A2K3KZU6</accession>
<reference evidence="1 2" key="1">
    <citation type="journal article" date="2014" name="Am. J. Bot.">
        <title>Genome assembly and annotation for red clover (Trifolium pratense; Fabaceae).</title>
        <authorList>
            <person name="Istvanek J."/>
            <person name="Jaros M."/>
            <person name="Krenek A."/>
            <person name="Repkova J."/>
        </authorList>
    </citation>
    <scope>NUCLEOTIDE SEQUENCE [LARGE SCALE GENOMIC DNA]</scope>
    <source>
        <strain evidence="2">cv. Tatra</strain>
        <tissue evidence="1">Young leaves</tissue>
    </source>
</reference>
<reference evidence="1 2" key="2">
    <citation type="journal article" date="2017" name="Front. Plant Sci.">
        <title>Gene Classification and Mining of Molecular Markers Useful in Red Clover (Trifolium pratense) Breeding.</title>
        <authorList>
            <person name="Istvanek J."/>
            <person name="Dluhosova J."/>
            <person name="Dluhos P."/>
            <person name="Patkova L."/>
            <person name="Nedelnik J."/>
            <person name="Repkova J."/>
        </authorList>
    </citation>
    <scope>NUCLEOTIDE SEQUENCE [LARGE SCALE GENOMIC DNA]</scope>
    <source>
        <strain evidence="2">cv. Tatra</strain>
        <tissue evidence="1">Young leaves</tissue>
    </source>
</reference>
<dbReference type="Proteomes" id="UP000236291">
    <property type="component" value="Unassembled WGS sequence"/>
</dbReference>
<dbReference type="AlphaFoldDB" id="A0A2K3KZU6"/>
<evidence type="ECO:0000313" key="2">
    <source>
        <dbReference type="Proteomes" id="UP000236291"/>
    </source>
</evidence>
<evidence type="ECO:0000313" key="1">
    <source>
        <dbReference type="EMBL" id="PNX71815.1"/>
    </source>
</evidence>
<sequence length="94" mass="10449">MVSFAVIWFRKSKRIVGSIYPKGLCGFLSVGLIPRSGFAEICWSQDVKSTFNLTPSSYSSQPLWLFGLLCSKELLCILLCSGSCWYVNPFRVGG</sequence>
<comment type="caution">
    <text evidence="1">The sequence shown here is derived from an EMBL/GenBank/DDBJ whole genome shotgun (WGS) entry which is preliminary data.</text>
</comment>
<organism evidence="1 2">
    <name type="scientific">Trifolium pratense</name>
    <name type="common">Red clover</name>
    <dbReference type="NCBI Taxonomy" id="57577"/>
    <lineage>
        <taxon>Eukaryota</taxon>
        <taxon>Viridiplantae</taxon>
        <taxon>Streptophyta</taxon>
        <taxon>Embryophyta</taxon>
        <taxon>Tracheophyta</taxon>
        <taxon>Spermatophyta</taxon>
        <taxon>Magnoliopsida</taxon>
        <taxon>eudicotyledons</taxon>
        <taxon>Gunneridae</taxon>
        <taxon>Pentapetalae</taxon>
        <taxon>rosids</taxon>
        <taxon>fabids</taxon>
        <taxon>Fabales</taxon>
        <taxon>Fabaceae</taxon>
        <taxon>Papilionoideae</taxon>
        <taxon>50 kb inversion clade</taxon>
        <taxon>NPAAA clade</taxon>
        <taxon>Hologalegina</taxon>
        <taxon>IRL clade</taxon>
        <taxon>Trifolieae</taxon>
        <taxon>Trifolium</taxon>
    </lineage>
</organism>
<dbReference type="EMBL" id="ASHM01023824">
    <property type="protein sequence ID" value="PNX71815.1"/>
    <property type="molecule type" value="Genomic_DNA"/>
</dbReference>
<protein>
    <submittedName>
        <fullName evidence="1">Uncharacterized protein</fullName>
    </submittedName>
</protein>
<gene>
    <name evidence="1" type="ORF">L195_g027701</name>
</gene>
<proteinExistence type="predicted"/>
<name>A0A2K3KZU6_TRIPR</name>